<feature type="transmembrane region" description="Helical" evidence="2">
    <location>
        <begin position="232"/>
        <end position="252"/>
    </location>
</feature>
<dbReference type="GO" id="GO:0051301">
    <property type="term" value="P:cell division"/>
    <property type="evidence" value="ECO:0007669"/>
    <property type="project" value="UniProtKB-KW"/>
</dbReference>
<dbReference type="Proteomes" id="UP000244016">
    <property type="component" value="Unassembled WGS sequence"/>
</dbReference>
<evidence type="ECO:0000259" key="3">
    <source>
        <dbReference type="PROSITE" id="PS50106"/>
    </source>
</evidence>
<gene>
    <name evidence="4" type="ORF">BLITH_1200</name>
</gene>
<feature type="compositionally biased region" description="Pro residues" evidence="1">
    <location>
        <begin position="412"/>
        <end position="422"/>
    </location>
</feature>
<reference evidence="4 5" key="1">
    <citation type="submission" date="2017-08" db="EMBL/GenBank/DDBJ databases">
        <title>Burning lignite coal seam in the remote Altai Mountains harbors a hydrogen-driven thermophilic microbial community.</title>
        <authorList>
            <person name="Kadnikov V.V."/>
            <person name="Mardanov A.V."/>
            <person name="Ivasenko D."/>
            <person name="Beletsky A.V."/>
            <person name="Karnachuk O.V."/>
            <person name="Ravin N.V."/>
        </authorList>
    </citation>
    <scope>NUCLEOTIDE SEQUENCE [LARGE SCALE GENOMIC DNA]</scope>
    <source>
        <strain evidence="4">AL31</strain>
    </source>
</reference>
<feature type="transmembrane region" description="Helical" evidence="2">
    <location>
        <begin position="114"/>
        <end position="133"/>
    </location>
</feature>
<dbReference type="EMBL" id="PEBW01000008">
    <property type="protein sequence ID" value="PTQ50962.1"/>
    <property type="molecule type" value="Genomic_DNA"/>
</dbReference>
<dbReference type="PROSITE" id="PS50106">
    <property type="entry name" value="PDZ"/>
    <property type="match status" value="1"/>
</dbReference>
<keyword evidence="2" id="KW-0812">Transmembrane</keyword>
<dbReference type="Pfam" id="PF17820">
    <property type="entry name" value="PDZ_6"/>
    <property type="match status" value="1"/>
</dbReference>
<dbReference type="AlphaFoldDB" id="A0A2T5G477"/>
<comment type="caution">
    <text evidence="4">The sequence shown here is derived from an EMBL/GenBank/DDBJ whole genome shotgun (WGS) entry which is preliminary data.</text>
</comment>
<evidence type="ECO:0000313" key="4">
    <source>
        <dbReference type="EMBL" id="PTQ50962.1"/>
    </source>
</evidence>
<organism evidence="4 5">
    <name type="scientific">Brockia lithotrophica</name>
    <dbReference type="NCBI Taxonomy" id="933949"/>
    <lineage>
        <taxon>Bacteria</taxon>
        <taxon>Bacillati</taxon>
        <taxon>Bacillota</taxon>
        <taxon>Bacilli</taxon>
        <taxon>Bacillales</taxon>
        <taxon>Bacillales Family X. Incertae Sedis</taxon>
        <taxon>Brockia</taxon>
    </lineage>
</organism>
<feature type="transmembrane region" description="Helical" evidence="2">
    <location>
        <begin position="89"/>
        <end position="107"/>
    </location>
</feature>
<keyword evidence="2" id="KW-0472">Membrane</keyword>
<sequence length="434" mass="46176">MGSVLWPTLSVLIWIAAGWLVCTRAVEGERRFAGVRLRRGRPRLLWGVLGSLFGGAAVAAFLFAGHALVFSEGIPDSGSPQPPSFSSDFSVFCGTLALALLLAFLRLRWLRPSVVWALTATLSAFRLLPPLFREGETEVLVFSTLLLVEAVLLLVYPRGAARPYVFRNSRGGAVTAFVAEGVLALPLVIPAAWLSLAPSAGSPGESPWFLWPAVLPWVLQVRTARGPIGPELLVRAGMAAGGALVSPVILLFPAEETRAVAMLVLASLLVGGEEVRERAAARAVTSPWQEGEEATIVAVVDGSPAAELGIRPGMRLVGVNGTPVRGPQDAYAALQGRPAYVKLELKDADGEILYRERGRYEGDLPLLGIVFAPRRFDPRRSAPPPEHGIALLRGFPSVRRAEAASGETPEVSPAPAPQPAQPPSGGIISEEWRG</sequence>
<feature type="region of interest" description="Disordered" evidence="1">
    <location>
        <begin position="400"/>
        <end position="434"/>
    </location>
</feature>
<evidence type="ECO:0000256" key="2">
    <source>
        <dbReference type="SAM" id="Phobius"/>
    </source>
</evidence>
<dbReference type="InterPro" id="IPR041489">
    <property type="entry name" value="PDZ_6"/>
</dbReference>
<dbReference type="InterPro" id="IPR036034">
    <property type="entry name" value="PDZ_sf"/>
</dbReference>
<proteinExistence type="predicted"/>
<protein>
    <submittedName>
        <fullName evidence="4">Cell division topological determinant MinJ</fullName>
    </submittedName>
</protein>
<keyword evidence="4" id="KW-0132">Cell division</keyword>
<dbReference type="InterPro" id="IPR001478">
    <property type="entry name" value="PDZ"/>
</dbReference>
<dbReference type="SMART" id="SM00228">
    <property type="entry name" value="PDZ"/>
    <property type="match status" value="1"/>
</dbReference>
<feature type="transmembrane region" description="Helical" evidence="2">
    <location>
        <begin position="44"/>
        <end position="69"/>
    </location>
</feature>
<feature type="transmembrane region" description="Helical" evidence="2">
    <location>
        <begin position="6"/>
        <end position="23"/>
    </location>
</feature>
<keyword evidence="4" id="KW-0131">Cell cycle</keyword>
<evidence type="ECO:0000313" key="5">
    <source>
        <dbReference type="Proteomes" id="UP000244016"/>
    </source>
</evidence>
<dbReference type="Gene3D" id="2.30.42.10">
    <property type="match status" value="1"/>
</dbReference>
<dbReference type="SUPFAM" id="SSF50156">
    <property type="entry name" value="PDZ domain-like"/>
    <property type="match status" value="1"/>
</dbReference>
<feature type="transmembrane region" description="Helical" evidence="2">
    <location>
        <begin position="177"/>
        <end position="196"/>
    </location>
</feature>
<name>A0A2T5G477_9BACL</name>
<evidence type="ECO:0000256" key="1">
    <source>
        <dbReference type="SAM" id="MobiDB-lite"/>
    </source>
</evidence>
<accession>A0A2T5G477</accession>
<feature type="domain" description="PDZ" evidence="3">
    <location>
        <begin position="296"/>
        <end position="349"/>
    </location>
</feature>
<feature type="transmembrane region" description="Helical" evidence="2">
    <location>
        <begin position="139"/>
        <end position="156"/>
    </location>
</feature>
<keyword evidence="2" id="KW-1133">Transmembrane helix</keyword>